<reference evidence="2 3" key="1">
    <citation type="submission" date="2021-05" db="EMBL/GenBank/DDBJ databases">
        <title>A Polyphasic approach of four new species of the genus Ohtaekwangia: Ohtaekwangia histidinii sp. nov., Ohtaekwangia cretensis sp. nov., Ohtaekwangia indiensis sp. nov., Ohtaekwangia reichenbachii sp. nov. from diverse environment.</title>
        <authorList>
            <person name="Octaviana S."/>
        </authorList>
    </citation>
    <scope>NUCLEOTIDE SEQUENCE [LARGE SCALE GENOMIC DNA]</scope>
    <source>
        <strain evidence="2 3">PWU4</strain>
    </source>
</reference>
<evidence type="ECO:0000313" key="2">
    <source>
        <dbReference type="EMBL" id="MBT1698224.1"/>
    </source>
</evidence>
<accession>A0AAP2DMJ4</accession>
<feature type="transmembrane region" description="Helical" evidence="1">
    <location>
        <begin position="35"/>
        <end position="55"/>
    </location>
</feature>
<feature type="transmembrane region" description="Helical" evidence="1">
    <location>
        <begin position="6"/>
        <end position="23"/>
    </location>
</feature>
<dbReference type="Proteomes" id="UP001319200">
    <property type="component" value="Unassembled WGS sequence"/>
</dbReference>
<keyword evidence="1" id="KW-1133">Transmembrane helix</keyword>
<gene>
    <name evidence="2" type="ORF">KK083_15130</name>
</gene>
<name>A0AAP2DMJ4_9BACT</name>
<comment type="caution">
    <text evidence="2">The sequence shown here is derived from an EMBL/GenBank/DDBJ whole genome shotgun (WGS) entry which is preliminary data.</text>
</comment>
<keyword evidence="1" id="KW-0812">Transmembrane</keyword>
<dbReference type="RefSeq" id="WP_254164170.1">
    <property type="nucleotide sequence ID" value="NZ_JAHESF010000013.1"/>
</dbReference>
<organism evidence="2 3">
    <name type="scientific">Chryseosolibacter histidini</name>
    <dbReference type="NCBI Taxonomy" id="2782349"/>
    <lineage>
        <taxon>Bacteria</taxon>
        <taxon>Pseudomonadati</taxon>
        <taxon>Bacteroidota</taxon>
        <taxon>Cytophagia</taxon>
        <taxon>Cytophagales</taxon>
        <taxon>Chryseotaleaceae</taxon>
        <taxon>Chryseosolibacter</taxon>
    </lineage>
</organism>
<proteinExistence type="predicted"/>
<keyword evidence="1" id="KW-0472">Membrane</keyword>
<sequence length="80" mass="9174">MLRFFLIAFNVAVIGFLVYKMVDVFNAPIERSKKVVFFTGGVLLLLAPLGIFLRFFGASPQYFVIYPVAIFLFLYLTKQL</sequence>
<feature type="transmembrane region" description="Helical" evidence="1">
    <location>
        <begin position="61"/>
        <end position="77"/>
    </location>
</feature>
<evidence type="ECO:0000256" key="1">
    <source>
        <dbReference type="SAM" id="Phobius"/>
    </source>
</evidence>
<dbReference type="AlphaFoldDB" id="A0AAP2DMJ4"/>
<protein>
    <submittedName>
        <fullName evidence="2">Uncharacterized protein</fullName>
    </submittedName>
</protein>
<evidence type="ECO:0000313" key="3">
    <source>
        <dbReference type="Proteomes" id="UP001319200"/>
    </source>
</evidence>
<dbReference type="EMBL" id="JAHESF010000013">
    <property type="protein sequence ID" value="MBT1698224.1"/>
    <property type="molecule type" value="Genomic_DNA"/>
</dbReference>
<keyword evidence="3" id="KW-1185">Reference proteome</keyword>